<dbReference type="KEGG" id="csl:COCSUDRAFT_64369"/>
<dbReference type="InterPro" id="IPR001005">
    <property type="entry name" value="SANT/Myb"/>
</dbReference>
<evidence type="ECO:0000259" key="2">
    <source>
        <dbReference type="PROSITE" id="PS50090"/>
    </source>
</evidence>
<protein>
    <recommendedName>
        <fullName evidence="2">Myb-like domain-containing protein</fullName>
    </recommendedName>
</protein>
<dbReference type="CDD" id="cd00167">
    <property type="entry name" value="SANT"/>
    <property type="match status" value="1"/>
</dbReference>
<reference evidence="3 4" key="1">
    <citation type="journal article" date="2012" name="Genome Biol.">
        <title>The genome of the polar eukaryotic microalga coccomyxa subellipsoidea reveals traits of cold adaptation.</title>
        <authorList>
            <person name="Blanc G."/>
            <person name="Agarkova I."/>
            <person name="Grimwood J."/>
            <person name="Kuo A."/>
            <person name="Brueggeman A."/>
            <person name="Dunigan D."/>
            <person name="Gurnon J."/>
            <person name="Ladunga I."/>
            <person name="Lindquist E."/>
            <person name="Lucas S."/>
            <person name="Pangilinan J."/>
            <person name="Proschold T."/>
            <person name="Salamov A."/>
            <person name="Schmutz J."/>
            <person name="Weeks D."/>
            <person name="Yamada T."/>
            <person name="Claverie J.M."/>
            <person name="Grigoriev I."/>
            <person name="Van Etten J."/>
            <person name="Lomsadze A."/>
            <person name="Borodovsky M."/>
        </authorList>
    </citation>
    <scope>NUCLEOTIDE SEQUENCE [LARGE SCALE GENOMIC DNA]</scope>
    <source>
        <strain evidence="3 4">C-169</strain>
    </source>
</reference>
<feature type="region of interest" description="Disordered" evidence="1">
    <location>
        <begin position="165"/>
        <end position="241"/>
    </location>
</feature>
<dbReference type="Proteomes" id="UP000007264">
    <property type="component" value="Unassembled WGS sequence"/>
</dbReference>
<keyword evidence="4" id="KW-1185">Reference proteome</keyword>
<accession>I0ZAU0</accession>
<dbReference type="RefSeq" id="XP_005652303.1">
    <property type="nucleotide sequence ID" value="XM_005652246.1"/>
</dbReference>
<dbReference type="OrthoDB" id="10385563at2759"/>
<dbReference type="GeneID" id="17045774"/>
<dbReference type="STRING" id="574566.I0ZAU0"/>
<evidence type="ECO:0000256" key="1">
    <source>
        <dbReference type="SAM" id="MobiDB-lite"/>
    </source>
</evidence>
<evidence type="ECO:0000313" key="4">
    <source>
        <dbReference type="Proteomes" id="UP000007264"/>
    </source>
</evidence>
<comment type="caution">
    <text evidence="3">The sequence shown here is derived from an EMBL/GenBank/DDBJ whole genome shotgun (WGS) entry which is preliminary data.</text>
</comment>
<feature type="region of interest" description="Disordered" evidence="1">
    <location>
        <begin position="408"/>
        <end position="433"/>
    </location>
</feature>
<organism evidence="3 4">
    <name type="scientific">Coccomyxa subellipsoidea (strain C-169)</name>
    <name type="common">Green microalga</name>
    <dbReference type="NCBI Taxonomy" id="574566"/>
    <lineage>
        <taxon>Eukaryota</taxon>
        <taxon>Viridiplantae</taxon>
        <taxon>Chlorophyta</taxon>
        <taxon>core chlorophytes</taxon>
        <taxon>Trebouxiophyceae</taxon>
        <taxon>Trebouxiophyceae incertae sedis</taxon>
        <taxon>Coccomyxaceae</taxon>
        <taxon>Coccomyxa</taxon>
        <taxon>Coccomyxa subellipsoidea</taxon>
    </lineage>
</organism>
<feature type="compositionally biased region" description="Acidic residues" evidence="1">
    <location>
        <begin position="105"/>
        <end position="115"/>
    </location>
</feature>
<dbReference type="AlphaFoldDB" id="I0ZAU0"/>
<gene>
    <name evidence="3" type="ORF">COCSUDRAFT_64369</name>
</gene>
<feature type="region of interest" description="Disordered" evidence="1">
    <location>
        <begin position="26"/>
        <end position="126"/>
    </location>
</feature>
<feature type="compositionally biased region" description="Basic residues" evidence="1">
    <location>
        <begin position="92"/>
        <end position="101"/>
    </location>
</feature>
<feature type="compositionally biased region" description="Low complexity" evidence="1">
    <location>
        <begin position="188"/>
        <end position="209"/>
    </location>
</feature>
<proteinExistence type="predicted"/>
<dbReference type="PROSITE" id="PS50090">
    <property type="entry name" value="MYB_LIKE"/>
    <property type="match status" value="1"/>
</dbReference>
<name>I0ZAU0_COCSC</name>
<dbReference type="EMBL" id="AGSI01000001">
    <property type="protein sequence ID" value="EIE27759.1"/>
    <property type="molecule type" value="Genomic_DNA"/>
</dbReference>
<sequence>MHSTDTHVAMDQLSNLGPTFHSIQVAEHGGVNQAGGRSPGEISDRLSLKYSSSPEAGRLQQRSSSRESNSHASGSGVGADERPGGPSGSVPRRQRCTRRRLSFGADDDADDDGPADGDARAAGTDARAAGAGQFGASQNIERHTSGIYDLIDAIGLLDAESIPAEALEDSEGSGRGSSESHQHSETLPPRATAASNAASRLARHASAPPEFEASRLRPGGVRKVRGAGQHSVGRDSSRMGSWSQAQKIELVRLVREHSPCGAADWEAIADRLGRWSRGGASAERMYRTLTDPGYQKATNKHGRRLNKRSGIPMHVMAAHALRSLPDNEGNLTEISDVIKEHPGFAKDLDWSARPGTKTYPRWKDALIGCFKAGRYPHLVKTERKRDGLNVYFLDEGRMPAAVAAAAAKAMSAAEDSETGSAARGASGSDQSSE</sequence>
<evidence type="ECO:0000313" key="3">
    <source>
        <dbReference type="EMBL" id="EIE27759.1"/>
    </source>
</evidence>
<feature type="domain" description="Myb-like" evidence="2">
    <location>
        <begin position="234"/>
        <end position="290"/>
    </location>
</feature>